<dbReference type="PANTHER" id="PTHR34219">
    <property type="entry name" value="IRON-REGULATED INNER MEMBRANE PROTEIN-RELATED"/>
    <property type="match status" value="1"/>
</dbReference>
<dbReference type="Proteomes" id="UP000316781">
    <property type="component" value="Unassembled WGS sequence"/>
</dbReference>
<evidence type="ECO:0000256" key="1">
    <source>
        <dbReference type="SAM" id="MobiDB-lite"/>
    </source>
</evidence>
<proteinExistence type="predicted"/>
<reference evidence="3 4" key="1">
    <citation type="submission" date="2019-07" db="EMBL/GenBank/DDBJ databases">
        <title>Ln-dependent methylotrophs.</title>
        <authorList>
            <person name="Tani A."/>
        </authorList>
    </citation>
    <scope>NUCLEOTIDE SEQUENCE [LARGE SCALE GENOMIC DNA]</scope>
    <source>
        <strain evidence="3 4">SM89A</strain>
    </source>
</reference>
<dbReference type="Pfam" id="PF03929">
    <property type="entry name" value="PepSY_TM"/>
    <property type="match status" value="1"/>
</dbReference>
<feature type="transmembrane region" description="Helical" evidence="2">
    <location>
        <begin position="177"/>
        <end position="205"/>
    </location>
</feature>
<keyword evidence="2" id="KW-0472">Membrane</keyword>
<comment type="caution">
    <text evidence="3">The sequence shown here is derived from an EMBL/GenBank/DDBJ whole genome shotgun (WGS) entry which is preliminary data.</text>
</comment>
<feature type="region of interest" description="Disordered" evidence="1">
    <location>
        <begin position="358"/>
        <end position="393"/>
    </location>
</feature>
<feature type="transmembrane region" description="Helical" evidence="2">
    <location>
        <begin position="136"/>
        <end position="156"/>
    </location>
</feature>
<evidence type="ECO:0000313" key="3">
    <source>
        <dbReference type="EMBL" id="TRL36428.1"/>
    </source>
</evidence>
<organism evidence="3 4">
    <name type="scientific">Methylosinus sporium</name>
    <dbReference type="NCBI Taxonomy" id="428"/>
    <lineage>
        <taxon>Bacteria</taxon>
        <taxon>Pseudomonadati</taxon>
        <taxon>Pseudomonadota</taxon>
        <taxon>Alphaproteobacteria</taxon>
        <taxon>Hyphomicrobiales</taxon>
        <taxon>Methylocystaceae</taxon>
        <taxon>Methylosinus</taxon>
    </lineage>
</organism>
<name>A0A549T3G4_METSR</name>
<sequence>MWLHRWIGLVAGALLVLIGLTGSFNVFYREIDAALNSALYKPLGPERNVTAAEAIEAAARADAAPITSIIVPDRTWPVWVAIHAHGQGIHAHLCTTMIDPSNGAVLGRRNYTDSFAFTIYRLHSTLLLRDWWGKELVGVLALALLGSAFSGFYLWWPRTGRIWRSMSVRKGVSPRRFIVDVHNTAGSWSFPLLAMIAATGVGIVFPDVARPVIGLFSTATPYPSPKIEAPPDKSAPRLSADQIVERARVAKPGSDIARLDPPTESRNTWRVLFRPFGADPALRSRGAIWLDPWAGDIVHDRTADIMSMGDRYVTEQLWLHNGATFGAVGRLAVFATGFAPLVLFVTGFLMWRSKRLSRRLSPPDPRRKRPKDPGSRQSLLGAESAPGEASRAG</sequence>
<keyword evidence="2" id="KW-1133">Transmembrane helix</keyword>
<feature type="transmembrane region" description="Helical" evidence="2">
    <location>
        <begin position="327"/>
        <end position="351"/>
    </location>
</feature>
<dbReference type="InterPro" id="IPR005625">
    <property type="entry name" value="PepSY-ass_TM"/>
</dbReference>
<evidence type="ECO:0000256" key="2">
    <source>
        <dbReference type="SAM" id="Phobius"/>
    </source>
</evidence>
<dbReference type="EMBL" id="VJMF01000021">
    <property type="protein sequence ID" value="TRL36428.1"/>
    <property type="molecule type" value="Genomic_DNA"/>
</dbReference>
<evidence type="ECO:0000313" key="4">
    <source>
        <dbReference type="Proteomes" id="UP000316781"/>
    </source>
</evidence>
<keyword evidence="2" id="KW-0812">Transmembrane</keyword>
<gene>
    <name evidence="3" type="ORF">FM996_04965</name>
</gene>
<dbReference type="AlphaFoldDB" id="A0A549T3G4"/>
<accession>A0A549T3G4</accession>
<protein>
    <submittedName>
        <fullName evidence="3">PepSY domain-containing protein</fullName>
    </submittedName>
</protein>